<reference evidence="2" key="1">
    <citation type="submission" date="2023-07" db="EMBL/GenBank/DDBJ databases">
        <title>The genome sequence of Rhodocytophaga aerolata KACC 12507.</title>
        <authorList>
            <person name="Zhang X."/>
        </authorList>
    </citation>
    <scope>NUCLEOTIDE SEQUENCE</scope>
    <source>
        <strain evidence="2">KACC 12507</strain>
    </source>
</reference>
<protein>
    <submittedName>
        <fullName evidence="2">DUF2238 domain-containing protein</fullName>
    </submittedName>
</protein>
<dbReference type="RefSeq" id="WP_302039721.1">
    <property type="nucleotide sequence ID" value="NZ_JAUKPO010000015.1"/>
</dbReference>
<dbReference type="InterPro" id="IPR014509">
    <property type="entry name" value="YjdF-like"/>
</dbReference>
<dbReference type="EMBL" id="JAUKPO010000015">
    <property type="protein sequence ID" value="MDO1448919.1"/>
    <property type="molecule type" value="Genomic_DNA"/>
</dbReference>
<proteinExistence type="predicted"/>
<comment type="caution">
    <text evidence="2">The sequence shown here is derived from an EMBL/GenBank/DDBJ whole genome shotgun (WGS) entry which is preliminary data.</text>
</comment>
<dbReference type="Proteomes" id="UP001168528">
    <property type="component" value="Unassembled WGS sequence"/>
</dbReference>
<organism evidence="2 3">
    <name type="scientific">Rhodocytophaga aerolata</name>
    <dbReference type="NCBI Taxonomy" id="455078"/>
    <lineage>
        <taxon>Bacteria</taxon>
        <taxon>Pseudomonadati</taxon>
        <taxon>Bacteroidota</taxon>
        <taxon>Cytophagia</taxon>
        <taxon>Cytophagales</taxon>
        <taxon>Rhodocytophagaceae</taxon>
        <taxon>Rhodocytophaga</taxon>
    </lineage>
</organism>
<keyword evidence="1" id="KW-1133">Transmembrane helix</keyword>
<dbReference type="Pfam" id="PF09997">
    <property type="entry name" value="DUF2238"/>
    <property type="match status" value="1"/>
</dbReference>
<gene>
    <name evidence="2" type="ORF">Q0590_21755</name>
</gene>
<evidence type="ECO:0000313" key="2">
    <source>
        <dbReference type="EMBL" id="MDO1448919.1"/>
    </source>
</evidence>
<feature type="transmembrane region" description="Helical" evidence="1">
    <location>
        <begin position="188"/>
        <end position="205"/>
    </location>
</feature>
<feature type="transmembrane region" description="Helical" evidence="1">
    <location>
        <begin position="138"/>
        <end position="158"/>
    </location>
</feature>
<sequence>MEIDSSHVSRTYSFKQFLLPGYIFLFFCIWIWTFVEAYDLYVWIMENILLFLMVVGAVFTYKKYPFSHLSYSLLITFLLLHLYGARYTYENNPLGLWFQSIAGTERNSYDRVVHFSFGALWTYPVYELIRKYGKIPLVFASIGTFTILTTLASLYELVEWIVGEVFFPEQGTAFIGLQGDVWDTQKDIALALVGSLFTLALILFARKPTISASNA</sequence>
<feature type="transmembrane region" description="Helical" evidence="1">
    <location>
        <begin position="109"/>
        <end position="126"/>
    </location>
</feature>
<keyword evidence="3" id="KW-1185">Reference proteome</keyword>
<feature type="transmembrane region" description="Helical" evidence="1">
    <location>
        <begin position="12"/>
        <end position="34"/>
    </location>
</feature>
<name>A0ABT8R9Z1_9BACT</name>
<evidence type="ECO:0000313" key="3">
    <source>
        <dbReference type="Proteomes" id="UP001168528"/>
    </source>
</evidence>
<accession>A0ABT8R9Z1</accession>
<keyword evidence="1" id="KW-0812">Transmembrane</keyword>
<feature type="transmembrane region" description="Helical" evidence="1">
    <location>
        <begin position="40"/>
        <end position="59"/>
    </location>
</feature>
<dbReference type="InterPro" id="IPR058534">
    <property type="entry name" value="YjdF"/>
</dbReference>
<keyword evidence="1" id="KW-0472">Membrane</keyword>
<feature type="transmembrane region" description="Helical" evidence="1">
    <location>
        <begin position="71"/>
        <end position="89"/>
    </location>
</feature>
<dbReference type="PIRSF" id="PIRSF020606">
    <property type="entry name" value="UCP020606"/>
    <property type="match status" value="1"/>
</dbReference>
<evidence type="ECO:0000256" key="1">
    <source>
        <dbReference type="SAM" id="Phobius"/>
    </source>
</evidence>